<dbReference type="GO" id="GO:0016779">
    <property type="term" value="F:nucleotidyltransferase activity"/>
    <property type="evidence" value="ECO:0007669"/>
    <property type="project" value="UniProtKB-KW"/>
</dbReference>
<dbReference type="SUPFAM" id="SSF81301">
    <property type="entry name" value="Nucleotidyltransferase"/>
    <property type="match status" value="1"/>
</dbReference>
<keyword evidence="4" id="KW-1185">Reference proteome</keyword>
<feature type="domain" description="Lincosamide nucleotidyltransferase-like C-terminal" evidence="2">
    <location>
        <begin position="142"/>
        <end position="234"/>
    </location>
</feature>
<name>A0ABT6W986_9ACTN</name>
<dbReference type="Gene3D" id="3.30.460.10">
    <property type="entry name" value="Beta Polymerase, domain 2"/>
    <property type="match status" value="1"/>
</dbReference>
<accession>A0ABT6W986</accession>
<gene>
    <name evidence="3" type="ORF">POF43_027865</name>
</gene>
<dbReference type="Gene3D" id="1.20.120.330">
    <property type="entry name" value="Nucleotidyltransferases domain 2"/>
    <property type="match status" value="1"/>
</dbReference>
<comment type="caution">
    <text evidence="3">The sequence shown here is derived from an EMBL/GenBank/DDBJ whole genome shotgun (WGS) entry which is preliminary data.</text>
</comment>
<sequence length="286" mass="30843">MLEQERLIARVRAACRDDERLTAALMYGSFAAGEGDAHSDIEFWLFFDPERHGTVDPAAWCERIAPVRLLVLNEFGTHVAFFPGPVRGEFHFTSFADLGAVRSWPARGAAVERMVVKDRGGALAAALRAVPERPAAPDSGEVAALCGRFANWLVLAERVAARGEWLRAWDALAHAQRHLAWLARLAEGRTQHWLTPSRAAERDLSAPAAEALRSATCAAGPGELPGALRAAWWAGRRYWTRLGTPAPADFLAELDALFAPAPGPAPTPPARPAAPPAPASTPRMDA</sequence>
<proteinExistence type="predicted"/>
<dbReference type="Pfam" id="PF21418">
    <property type="entry name" value="LinB-like_C"/>
    <property type="match status" value="1"/>
</dbReference>
<dbReference type="CDD" id="cd05403">
    <property type="entry name" value="NT_KNTase_like"/>
    <property type="match status" value="1"/>
</dbReference>
<dbReference type="Proteomes" id="UP001156398">
    <property type="component" value="Unassembled WGS sequence"/>
</dbReference>
<feature type="compositionally biased region" description="Pro residues" evidence="1">
    <location>
        <begin position="261"/>
        <end position="279"/>
    </location>
</feature>
<dbReference type="InterPro" id="IPR043519">
    <property type="entry name" value="NT_sf"/>
</dbReference>
<dbReference type="EC" id="2.7.7.-" evidence="3"/>
<protein>
    <submittedName>
        <fullName evidence="3">Nucleotidyltransferase domain-containing protein</fullName>
        <ecNumber evidence="3">2.7.7.-</ecNumber>
    </submittedName>
</protein>
<evidence type="ECO:0000313" key="3">
    <source>
        <dbReference type="EMBL" id="MDI5966497.1"/>
    </source>
</evidence>
<evidence type="ECO:0000256" key="1">
    <source>
        <dbReference type="SAM" id="MobiDB-lite"/>
    </source>
</evidence>
<organism evidence="3 4">
    <name type="scientific">Streptantibioticus silvisoli</name>
    <dbReference type="NCBI Taxonomy" id="2705255"/>
    <lineage>
        <taxon>Bacteria</taxon>
        <taxon>Bacillati</taxon>
        <taxon>Actinomycetota</taxon>
        <taxon>Actinomycetes</taxon>
        <taxon>Kitasatosporales</taxon>
        <taxon>Streptomycetaceae</taxon>
        <taxon>Streptantibioticus</taxon>
    </lineage>
</organism>
<dbReference type="RefSeq" id="WP_282704821.1">
    <property type="nucleotide sequence ID" value="NZ_JAAGKO020000053.1"/>
</dbReference>
<evidence type="ECO:0000259" key="2">
    <source>
        <dbReference type="Pfam" id="PF21418"/>
    </source>
</evidence>
<keyword evidence="3" id="KW-0548">Nucleotidyltransferase</keyword>
<evidence type="ECO:0000313" key="4">
    <source>
        <dbReference type="Proteomes" id="UP001156398"/>
    </source>
</evidence>
<reference evidence="3 4" key="1">
    <citation type="submission" date="2023-05" db="EMBL/GenBank/DDBJ databases">
        <title>Streptantibioticus silvisoli sp. nov., acidotolerant actinomycetes 1 from pine litter.</title>
        <authorList>
            <person name="Swiecimska M."/>
            <person name="Golinska P."/>
            <person name="Sangal V."/>
            <person name="Wachnowicz B."/>
            <person name="Goodfellow M."/>
        </authorList>
    </citation>
    <scope>NUCLEOTIDE SEQUENCE [LARGE SCALE GENOMIC DNA]</scope>
    <source>
        <strain evidence="3 4">SL54</strain>
    </source>
</reference>
<keyword evidence="3" id="KW-0808">Transferase</keyword>
<dbReference type="EMBL" id="JAAGKO020000053">
    <property type="protein sequence ID" value="MDI5966497.1"/>
    <property type="molecule type" value="Genomic_DNA"/>
</dbReference>
<feature type="region of interest" description="Disordered" evidence="1">
    <location>
        <begin position="258"/>
        <end position="286"/>
    </location>
</feature>
<dbReference type="InterPro" id="IPR048495">
    <property type="entry name" value="LinB-like_C"/>
</dbReference>